<sequence>MNAPVDRENAVEFDSSGLGQWTDEERFEVTAERIAEYAAATNDPIERHLRGEIAPPVFAVVPAFFSMAPAALSVAPVELLMKLVHGEQDFHFHRPIYPGDTLVVRAKPTGFEGRENGSTVVVYVETRTDTGELVNEQWMTAFFRKSDAGPGVGDKAPEHRFDEALRGTAPAASVTAHIDKDQTFRYSPASGDPMPIHLDDEIARMSGLPGIINHGLCTMAFTSWAALTELSDGRTERLRRLAVRFAKPVLPEQDIETRFWAAPVSPSGPQGGRKDSQAYAFETTVGDELVIKDGLAVISDS</sequence>
<protein>
    <submittedName>
        <fullName evidence="4">Dehydratase</fullName>
    </submittedName>
</protein>
<dbReference type="CDD" id="cd03441">
    <property type="entry name" value="R_hydratase_like"/>
    <property type="match status" value="1"/>
</dbReference>
<evidence type="ECO:0000259" key="3">
    <source>
        <dbReference type="Pfam" id="PF13452"/>
    </source>
</evidence>
<dbReference type="PANTHER" id="PTHR13078:SF56">
    <property type="entry name" value="PEROXISOMAL MULTIFUNCTIONAL ENZYME TYPE 2"/>
    <property type="match status" value="1"/>
</dbReference>
<evidence type="ECO:0000313" key="4">
    <source>
        <dbReference type="EMBL" id="TQF69113.1"/>
    </source>
</evidence>
<dbReference type="GO" id="GO:0003857">
    <property type="term" value="F:(3S)-3-hydroxyacyl-CoA dehydrogenase (NAD+) activity"/>
    <property type="evidence" value="ECO:0007669"/>
    <property type="project" value="TreeGrafter"/>
</dbReference>
<dbReference type="OrthoDB" id="5415111at2"/>
<name>A0A541BA15_9NOCA</name>
<comment type="caution">
    <text evidence="4">The sequence shown here is derived from an EMBL/GenBank/DDBJ whole genome shotgun (WGS) entry which is preliminary data.</text>
</comment>
<feature type="domain" description="MaoC-like" evidence="2">
    <location>
        <begin position="167"/>
        <end position="261"/>
    </location>
</feature>
<reference evidence="4 5" key="1">
    <citation type="submission" date="2019-06" db="EMBL/GenBank/DDBJ databases">
        <title>Rhodococcus spaelei sp. nov., isolated from a cave.</title>
        <authorList>
            <person name="Lee S.D."/>
        </authorList>
    </citation>
    <scope>NUCLEOTIDE SEQUENCE [LARGE SCALE GENOMIC DNA]</scope>
    <source>
        <strain evidence="4 5">C9-5</strain>
    </source>
</reference>
<feature type="domain" description="FAS1-like dehydratase" evidence="3">
    <location>
        <begin position="18"/>
        <end position="135"/>
    </location>
</feature>
<comment type="similarity">
    <text evidence="1">Belongs to the enoyl-CoA hydratase/isomerase family.</text>
</comment>
<dbReference type="InterPro" id="IPR029069">
    <property type="entry name" value="HotDog_dom_sf"/>
</dbReference>
<dbReference type="InterPro" id="IPR039569">
    <property type="entry name" value="FAS1-like_DH_region"/>
</dbReference>
<dbReference type="Gene3D" id="3.10.129.10">
    <property type="entry name" value="Hotdog Thioesterase"/>
    <property type="match status" value="1"/>
</dbReference>
<dbReference type="GO" id="GO:0004300">
    <property type="term" value="F:enoyl-CoA hydratase activity"/>
    <property type="evidence" value="ECO:0007669"/>
    <property type="project" value="TreeGrafter"/>
</dbReference>
<evidence type="ECO:0000259" key="2">
    <source>
        <dbReference type="Pfam" id="PF01575"/>
    </source>
</evidence>
<dbReference type="InterPro" id="IPR002539">
    <property type="entry name" value="MaoC-like_dom"/>
</dbReference>
<organism evidence="4 5">
    <name type="scientific">Rhodococcus spelaei</name>
    <dbReference type="NCBI Taxonomy" id="2546320"/>
    <lineage>
        <taxon>Bacteria</taxon>
        <taxon>Bacillati</taxon>
        <taxon>Actinomycetota</taxon>
        <taxon>Actinomycetes</taxon>
        <taxon>Mycobacteriales</taxon>
        <taxon>Nocardiaceae</taxon>
        <taxon>Rhodococcus</taxon>
    </lineage>
</organism>
<dbReference type="AlphaFoldDB" id="A0A541BA15"/>
<dbReference type="GO" id="GO:0044594">
    <property type="term" value="F:17-beta-hydroxysteroid dehydrogenase (NAD+) activity"/>
    <property type="evidence" value="ECO:0007669"/>
    <property type="project" value="TreeGrafter"/>
</dbReference>
<dbReference type="GO" id="GO:0006635">
    <property type="term" value="P:fatty acid beta-oxidation"/>
    <property type="evidence" value="ECO:0007669"/>
    <property type="project" value="TreeGrafter"/>
</dbReference>
<keyword evidence="5" id="KW-1185">Reference proteome</keyword>
<accession>A0A541BA15</accession>
<evidence type="ECO:0000313" key="5">
    <source>
        <dbReference type="Proteomes" id="UP000316256"/>
    </source>
</evidence>
<dbReference type="Proteomes" id="UP000316256">
    <property type="component" value="Unassembled WGS sequence"/>
</dbReference>
<dbReference type="PANTHER" id="PTHR13078">
    <property type="entry name" value="PEROXISOMAL MULTIFUNCTIONAL ENZYME TYPE 2-RELATED"/>
    <property type="match status" value="1"/>
</dbReference>
<dbReference type="RefSeq" id="WP_142098645.1">
    <property type="nucleotide sequence ID" value="NZ_VIGH01000004.1"/>
</dbReference>
<dbReference type="EMBL" id="VIGH01000004">
    <property type="protein sequence ID" value="TQF69113.1"/>
    <property type="molecule type" value="Genomic_DNA"/>
</dbReference>
<dbReference type="Pfam" id="PF01575">
    <property type="entry name" value="MaoC_dehydratas"/>
    <property type="match status" value="1"/>
</dbReference>
<proteinExistence type="inferred from homology"/>
<gene>
    <name evidence="4" type="ORF">FK531_10100</name>
</gene>
<dbReference type="Pfam" id="PF13452">
    <property type="entry name" value="FAS1_DH_region"/>
    <property type="match status" value="1"/>
</dbReference>
<evidence type="ECO:0000256" key="1">
    <source>
        <dbReference type="ARBA" id="ARBA00005254"/>
    </source>
</evidence>
<dbReference type="SUPFAM" id="SSF54637">
    <property type="entry name" value="Thioesterase/thiol ester dehydrase-isomerase"/>
    <property type="match status" value="2"/>
</dbReference>